<dbReference type="InterPro" id="IPR050367">
    <property type="entry name" value="APC_superfamily"/>
</dbReference>
<keyword evidence="8" id="KW-1185">Reference proteome</keyword>
<dbReference type="Pfam" id="PF00324">
    <property type="entry name" value="AA_permease"/>
    <property type="match status" value="1"/>
</dbReference>
<feature type="transmembrane region" description="Helical" evidence="5">
    <location>
        <begin position="333"/>
        <end position="355"/>
    </location>
</feature>
<feature type="transmembrane region" description="Helical" evidence="5">
    <location>
        <begin position="239"/>
        <end position="260"/>
    </location>
</feature>
<protein>
    <submittedName>
        <fullName evidence="7">Amino acid permease</fullName>
    </submittedName>
</protein>
<accession>A0ABS6YFN5</accession>
<dbReference type="EMBL" id="WMBF01000005">
    <property type="protein sequence ID" value="MBW5420220.1"/>
    <property type="molecule type" value="Genomic_DNA"/>
</dbReference>
<evidence type="ECO:0000256" key="5">
    <source>
        <dbReference type="SAM" id="Phobius"/>
    </source>
</evidence>
<dbReference type="Proteomes" id="UP001197114">
    <property type="component" value="Unassembled WGS sequence"/>
</dbReference>
<feature type="transmembrane region" description="Helical" evidence="5">
    <location>
        <begin position="194"/>
        <end position="218"/>
    </location>
</feature>
<evidence type="ECO:0000256" key="4">
    <source>
        <dbReference type="ARBA" id="ARBA00023136"/>
    </source>
</evidence>
<feature type="domain" description="Amino acid permease/ SLC12A" evidence="6">
    <location>
        <begin position="36"/>
        <end position="378"/>
    </location>
</feature>
<organism evidence="7 8">
    <name type="scientific">Streptomyces anatolicus</name>
    <dbReference type="NCBI Taxonomy" id="2675858"/>
    <lineage>
        <taxon>Bacteria</taxon>
        <taxon>Bacillati</taxon>
        <taxon>Actinomycetota</taxon>
        <taxon>Actinomycetes</taxon>
        <taxon>Kitasatosporales</taxon>
        <taxon>Streptomycetaceae</taxon>
        <taxon>Streptomyces</taxon>
    </lineage>
</organism>
<keyword evidence="4 5" id="KW-0472">Membrane</keyword>
<comment type="caution">
    <text evidence="7">The sequence shown here is derived from an EMBL/GenBank/DDBJ whole genome shotgun (WGS) entry which is preliminary data.</text>
</comment>
<dbReference type="PANTHER" id="PTHR42770">
    <property type="entry name" value="AMINO ACID TRANSPORTER-RELATED"/>
    <property type="match status" value="1"/>
</dbReference>
<proteinExistence type="predicted"/>
<reference evidence="7 8" key="1">
    <citation type="submission" date="2019-11" db="EMBL/GenBank/DDBJ databases">
        <authorList>
            <person name="Ay H."/>
        </authorList>
    </citation>
    <scope>NUCLEOTIDE SEQUENCE [LARGE SCALE GENOMIC DNA]</scope>
    <source>
        <strain evidence="7 8">BG9H</strain>
    </source>
</reference>
<dbReference type="Gene3D" id="1.20.1740.10">
    <property type="entry name" value="Amino acid/polyamine transporter I"/>
    <property type="match status" value="1"/>
</dbReference>
<evidence type="ECO:0000256" key="1">
    <source>
        <dbReference type="ARBA" id="ARBA00004141"/>
    </source>
</evidence>
<feature type="transmembrane region" description="Helical" evidence="5">
    <location>
        <begin position="101"/>
        <end position="122"/>
    </location>
</feature>
<dbReference type="PANTHER" id="PTHR42770:SF8">
    <property type="entry name" value="PUTRESCINE IMPORTER PUUP"/>
    <property type="match status" value="1"/>
</dbReference>
<gene>
    <name evidence="7" type="ORF">GKQ77_01375</name>
</gene>
<dbReference type="InterPro" id="IPR004841">
    <property type="entry name" value="AA-permease/SLC12A_dom"/>
</dbReference>
<evidence type="ECO:0000313" key="7">
    <source>
        <dbReference type="EMBL" id="MBW5420220.1"/>
    </source>
</evidence>
<feature type="transmembrane region" description="Helical" evidence="5">
    <location>
        <begin position="134"/>
        <end position="155"/>
    </location>
</feature>
<name>A0ABS6YFN5_9ACTN</name>
<feature type="transmembrane region" description="Helical" evidence="5">
    <location>
        <begin position="361"/>
        <end position="381"/>
    </location>
</feature>
<feature type="transmembrane region" description="Helical" evidence="5">
    <location>
        <begin position="21"/>
        <end position="47"/>
    </location>
</feature>
<evidence type="ECO:0000256" key="2">
    <source>
        <dbReference type="ARBA" id="ARBA00022692"/>
    </source>
</evidence>
<feature type="transmembrane region" description="Helical" evidence="5">
    <location>
        <begin position="417"/>
        <end position="435"/>
    </location>
</feature>
<feature type="transmembrane region" description="Helical" evidence="5">
    <location>
        <begin position="53"/>
        <end position="73"/>
    </location>
</feature>
<dbReference type="PIRSF" id="PIRSF006060">
    <property type="entry name" value="AA_transporter"/>
    <property type="match status" value="1"/>
</dbReference>
<keyword evidence="3 5" id="KW-1133">Transmembrane helix</keyword>
<evidence type="ECO:0000256" key="3">
    <source>
        <dbReference type="ARBA" id="ARBA00022989"/>
    </source>
</evidence>
<evidence type="ECO:0000259" key="6">
    <source>
        <dbReference type="Pfam" id="PF00324"/>
    </source>
</evidence>
<keyword evidence="2 5" id="KW-0812">Transmembrane</keyword>
<evidence type="ECO:0000313" key="8">
    <source>
        <dbReference type="Proteomes" id="UP001197114"/>
    </source>
</evidence>
<comment type="subcellular location">
    <subcellularLocation>
        <location evidence="1">Membrane</location>
        <topology evidence="1">Multi-pass membrane protein</topology>
    </subcellularLocation>
</comment>
<feature type="transmembrane region" description="Helical" evidence="5">
    <location>
        <begin position="162"/>
        <end position="182"/>
    </location>
</feature>
<feature type="transmembrane region" description="Helical" evidence="5">
    <location>
        <begin position="393"/>
        <end position="411"/>
    </location>
</feature>
<sequence length="463" mass="49174">MIRYAKKGTDVSSDSGRLSPRLGLLSITVFGLAYMAPATVVTIFGVISAASHGTAPMAFFIATVAMTLTALSYGKLARRFPTSGSVYTYARRTLGPRSGFLAGWVLLLDYFFLPMVAWLIQATYMHAQLTFLPMWGWLVAVIVATTLVNALGIVIADQVNKVLLGLTALGLLALVTACLLQLDEASSGAGSRALWNEASSLSTSAAAAAVAAYAFLGFDALSTLGEEAREPRRDIPRGIVLTVLVGGAVFCAVSLLMQWLHPGGEFENEDAGGYEVVATVGPTYLADLVSAVIIVGGLASCVAIQAGTSRLLYAMGRDGVLPHRVFGYLHPRLHTPLFNLGLVMAVGLFAVLLSLTTAASFINFGAFLAFTLVNVCVIATWWHNYREGTKTAFTHLVLPLAGAVVDLYLLSRLNQTALLLGISWLVLGLVYLCVLTRGLRVDPPELTSEKQNAGSRGGVKRPS</sequence>